<reference evidence="2" key="1">
    <citation type="journal article" date="2020" name="Fungal Divers.">
        <title>Resolving the Mortierellaceae phylogeny through synthesis of multi-gene phylogenetics and phylogenomics.</title>
        <authorList>
            <person name="Vandepol N."/>
            <person name="Liber J."/>
            <person name="Desiro A."/>
            <person name="Na H."/>
            <person name="Kennedy M."/>
            <person name="Barry K."/>
            <person name="Grigoriev I.V."/>
            <person name="Miller A.N."/>
            <person name="O'Donnell K."/>
            <person name="Stajich J.E."/>
            <person name="Bonito G."/>
        </authorList>
    </citation>
    <scope>NUCLEOTIDE SEQUENCE</scope>
    <source>
        <strain evidence="2">REB-010B</strain>
    </source>
</reference>
<dbReference type="AlphaFoldDB" id="A0A9P6QX35"/>
<proteinExistence type="predicted"/>
<feature type="non-terminal residue" evidence="2">
    <location>
        <position position="622"/>
    </location>
</feature>
<name>A0A9P6QX35_9FUNG</name>
<dbReference type="EMBL" id="JAAAIP010001825">
    <property type="protein sequence ID" value="KAG0303503.1"/>
    <property type="molecule type" value="Genomic_DNA"/>
</dbReference>
<keyword evidence="3" id="KW-1185">Reference proteome</keyword>
<evidence type="ECO:0000259" key="1">
    <source>
        <dbReference type="Pfam" id="PF23948"/>
    </source>
</evidence>
<dbReference type="InterPro" id="IPR056251">
    <property type="entry name" value="Arm_rpt_dom"/>
</dbReference>
<dbReference type="Pfam" id="PF23948">
    <property type="entry name" value="ARM_5"/>
    <property type="match status" value="1"/>
</dbReference>
<dbReference type="OrthoDB" id="2422986at2759"/>
<protein>
    <recommendedName>
        <fullName evidence="1">Arm-like repeat domain-containing protein</fullName>
    </recommendedName>
</protein>
<feature type="non-terminal residue" evidence="2">
    <location>
        <position position="1"/>
    </location>
</feature>
<sequence>GASQTRIDPVVDTAAQVLVVSVPYSIFPEDIGPPSLQWTFPIPDGRVVDTPQLVSCLSLLKHALEELHEDALDPTARNWLEEVIKNADEKARLEALATDLIRAFTRDEIKDKKAVSEILCLVPVLGYDDYHFLLGQFTKTIADSPILDLVELRGLAQLVKSASLGHLHSQDLIVILDLVSSRLQETHKQSPEDIFELTVTVSSVLDAMADIKVTGLKRVDLHEPLLAFLGSLQGNSDPHLKYYSSYAFQALLCVPDNESPWQATVRRTTNIVKGISGLVSAVKGLDLNEFMTGLQNIQQGLEGISQVVDLAKMAYEGGMAVYEGEHDLVASLKEGLTFNRKQAWYSALRGADTLIEGGELAKLRILICGAPCRRELAFQWGVCQRLANLAMNALWDIETRQSSIQFLGEIYRGDLVWGELPSIKSYILDILKQLSTMDSDLQAAAAFLFKDLAMDGDAAKQDIYRSCEKTETSQHILKAGLQGLASPSLLDRVQKRTDVEADLRRIARIRIKERDGTLYIPPMAKANLQASDDVLFKLIPVVDNFLSGDQKVLLLLGDSGAGKTTFNRELDLKLWKAYKPKTGRIPLLISLPAIERPEKDLIAKHLRICEFSESQIRELKSR</sequence>
<feature type="domain" description="Arm-like repeat" evidence="1">
    <location>
        <begin position="85"/>
        <end position="401"/>
    </location>
</feature>
<evidence type="ECO:0000313" key="3">
    <source>
        <dbReference type="Proteomes" id="UP000738325"/>
    </source>
</evidence>
<organism evidence="2 3">
    <name type="scientific">Dissophora globulifera</name>
    <dbReference type="NCBI Taxonomy" id="979702"/>
    <lineage>
        <taxon>Eukaryota</taxon>
        <taxon>Fungi</taxon>
        <taxon>Fungi incertae sedis</taxon>
        <taxon>Mucoromycota</taxon>
        <taxon>Mortierellomycotina</taxon>
        <taxon>Mortierellomycetes</taxon>
        <taxon>Mortierellales</taxon>
        <taxon>Mortierellaceae</taxon>
        <taxon>Dissophora</taxon>
    </lineage>
</organism>
<comment type="caution">
    <text evidence="2">The sequence shown here is derived from an EMBL/GenBank/DDBJ whole genome shotgun (WGS) entry which is preliminary data.</text>
</comment>
<dbReference type="Proteomes" id="UP000738325">
    <property type="component" value="Unassembled WGS sequence"/>
</dbReference>
<accession>A0A9P6QX35</accession>
<gene>
    <name evidence="2" type="ORF">BGZ99_002663</name>
</gene>
<evidence type="ECO:0000313" key="2">
    <source>
        <dbReference type="EMBL" id="KAG0303503.1"/>
    </source>
</evidence>